<feature type="transmembrane region" description="Helical" evidence="1">
    <location>
        <begin position="6"/>
        <end position="29"/>
    </location>
</feature>
<evidence type="ECO:0000313" key="3">
    <source>
        <dbReference type="EMBL" id="ALF60845.1"/>
    </source>
</evidence>
<dbReference type="RefSeq" id="WP_062536679.1">
    <property type="nucleotide sequence ID" value="NZ_CP012678.1"/>
</dbReference>
<keyword evidence="1" id="KW-1133">Transmembrane helix</keyword>
<dbReference type="OrthoDB" id="1162754at2"/>
<keyword evidence="1" id="KW-0812">Transmembrane</keyword>
<evidence type="ECO:0000313" key="4">
    <source>
        <dbReference type="Proteomes" id="UP000059847"/>
    </source>
</evidence>
<name>A0A0M4TEP9_9GAMM</name>
<accession>A0A0M4TEP9</accession>
<evidence type="ECO:0000256" key="1">
    <source>
        <dbReference type="SAM" id="Phobius"/>
    </source>
</evidence>
<feature type="domain" description="Copper resistance protein D" evidence="2">
    <location>
        <begin position="43"/>
        <end position="135"/>
    </location>
</feature>
<reference evidence="3 4" key="1">
    <citation type="submission" date="2015-09" db="EMBL/GenBank/DDBJ databases">
        <title>Complete genome of Psychrobacter urativorans R10.10B.</title>
        <authorList>
            <person name="See-Too W.S."/>
            <person name="Chan K.G."/>
        </authorList>
    </citation>
    <scope>NUCLEOTIDE SEQUENCE [LARGE SCALE GENOMIC DNA]</scope>
    <source>
        <strain evidence="3 4">R10.10B</strain>
    </source>
</reference>
<gene>
    <name evidence="3" type="ORF">AOC03_09350</name>
</gene>
<dbReference type="GO" id="GO:0016020">
    <property type="term" value="C:membrane"/>
    <property type="evidence" value="ECO:0007669"/>
    <property type="project" value="InterPro"/>
</dbReference>
<dbReference type="Proteomes" id="UP000059847">
    <property type="component" value="Chromosome"/>
</dbReference>
<dbReference type="KEGG" id="pur:AOC03_09350"/>
<feature type="transmembrane region" description="Helical" evidence="1">
    <location>
        <begin position="50"/>
        <end position="67"/>
    </location>
</feature>
<protein>
    <submittedName>
        <fullName evidence="3">Copper resistance protein CopD</fullName>
    </submittedName>
</protein>
<feature type="transmembrane region" description="Helical" evidence="1">
    <location>
        <begin position="87"/>
        <end position="108"/>
    </location>
</feature>
<organism evidence="3 4">
    <name type="scientific">Psychrobacter urativorans</name>
    <dbReference type="NCBI Taxonomy" id="45610"/>
    <lineage>
        <taxon>Bacteria</taxon>
        <taxon>Pseudomonadati</taxon>
        <taxon>Pseudomonadota</taxon>
        <taxon>Gammaproteobacteria</taxon>
        <taxon>Moraxellales</taxon>
        <taxon>Moraxellaceae</taxon>
        <taxon>Psychrobacter</taxon>
    </lineage>
</organism>
<dbReference type="STRING" id="45610.AOC03_09350"/>
<keyword evidence="1" id="KW-0472">Membrane</keyword>
<sequence>MINYVLIMHLLGATIWTGGHLILSLVILPKTLSTRNLDMLLQFEQNFEKVGIPALVVQVLTGLWMAHRLIPDFGAWFAFDNDISKLITLKISLLVATILVALHARFRVIPTLSASTLNAFSINIILITLLSVSFVIVGTLFRTGLS</sequence>
<dbReference type="InterPro" id="IPR008457">
    <property type="entry name" value="Cu-R_CopD_dom"/>
</dbReference>
<dbReference type="AlphaFoldDB" id="A0A0M4TEP9"/>
<proteinExistence type="predicted"/>
<feature type="transmembrane region" description="Helical" evidence="1">
    <location>
        <begin position="120"/>
        <end position="141"/>
    </location>
</feature>
<evidence type="ECO:0000259" key="2">
    <source>
        <dbReference type="Pfam" id="PF05425"/>
    </source>
</evidence>
<dbReference type="EMBL" id="CP012678">
    <property type="protein sequence ID" value="ALF60845.1"/>
    <property type="molecule type" value="Genomic_DNA"/>
</dbReference>
<keyword evidence="4" id="KW-1185">Reference proteome</keyword>
<dbReference type="Pfam" id="PF05425">
    <property type="entry name" value="CopD"/>
    <property type="match status" value="1"/>
</dbReference>